<dbReference type="FunFam" id="1.10.10.10:FF:000001">
    <property type="entry name" value="LysR family transcriptional regulator"/>
    <property type="match status" value="1"/>
</dbReference>
<organism evidence="6 7">
    <name type="scientific">Clostridium magnum DSM 2767</name>
    <dbReference type="NCBI Taxonomy" id="1121326"/>
    <lineage>
        <taxon>Bacteria</taxon>
        <taxon>Bacillati</taxon>
        <taxon>Bacillota</taxon>
        <taxon>Clostridia</taxon>
        <taxon>Eubacteriales</taxon>
        <taxon>Clostridiaceae</taxon>
        <taxon>Clostridium</taxon>
    </lineage>
</organism>
<dbReference type="Proteomes" id="UP000076603">
    <property type="component" value="Unassembled WGS sequence"/>
</dbReference>
<comment type="similarity">
    <text evidence="1">Belongs to the LysR transcriptional regulatory family.</text>
</comment>
<dbReference type="AlphaFoldDB" id="A0A162S8Z7"/>
<keyword evidence="3" id="KW-0238">DNA-binding</keyword>
<evidence type="ECO:0000313" key="7">
    <source>
        <dbReference type="Proteomes" id="UP000076603"/>
    </source>
</evidence>
<dbReference type="PANTHER" id="PTHR30419">
    <property type="entry name" value="HTH-TYPE TRANSCRIPTIONAL REGULATOR YBHD"/>
    <property type="match status" value="1"/>
</dbReference>
<dbReference type="GO" id="GO:0003700">
    <property type="term" value="F:DNA-binding transcription factor activity"/>
    <property type="evidence" value="ECO:0007669"/>
    <property type="project" value="InterPro"/>
</dbReference>
<dbReference type="PATRIC" id="fig|1121326.3.peg.3885"/>
<comment type="caution">
    <text evidence="6">The sequence shown here is derived from an EMBL/GenBank/DDBJ whole genome shotgun (WGS) entry which is preliminary data.</text>
</comment>
<dbReference type="InterPro" id="IPR036390">
    <property type="entry name" value="WH_DNA-bd_sf"/>
</dbReference>
<keyword evidence="4" id="KW-0804">Transcription</keyword>
<dbReference type="EMBL" id="LWAE01000004">
    <property type="protein sequence ID" value="KZL90929.1"/>
    <property type="molecule type" value="Genomic_DNA"/>
</dbReference>
<dbReference type="Gene3D" id="3.40.190.290">
    <property type="match status" value="1"/>
</dbReference>
<dbReference type="SUPFAM" id="SSF53850">
    <property type="entry name" value="Periplasmic binding protein-like II"/>
    <property type="match status" value="1"/>
</dbReference>
<name>A0A162S8Z7_9CLOT</name>
<dbReference type="PANTHER" id="PTHR30419:SF8">
    <property type="entry name" value="NITROGEN ASSIMILATION TRANSCRIPTIONAL ACTIVATOR-RELATED"/>
    <property type="match status" value="1"/>
</dbReference>
<evidence type="ECO:0000256" key="1">
    <source>
        <dbReference type="ARBA" id="ARBA00009437"/>
    </source>
</evidence>
<dbReference type="Pfam" id="PF00126">
    <property type="entry name" value="HTH_1"/>
    <property type="match status" value="1"/>
</dbReference>
<dbReference type="InterPro" id="IPR050950">
    <property type="entry name" value="HTH-type_LysR_regulators"/>
</dbReference>
<accession>A0A162S8Z7</accession>
<dbReference type="CDD" id="cd05466">
    <property type="entry name" value="PBP2_LTTR_substrate"/>
    <property type="match status" value="1"/>
</dbReference>
<dbReference type="InterPro" id="IPR000847">
    <property type="entry name" value="LysR_HTH_N"/>
</dbReference>
<dbReference type="Pfam" id="PF03466">
    <property type="entry name" value="LysR_substrate"/>
    <property type="match status" value="1"/>
</dbReference>
<dbReference type="STRING" id="1121326.CLMAG_38400"/>
<sequence length="307" mass="34630">MDFKQMHYILKVAEERSFSKAAQKLFIAQPSLSQYIRKAELELGAQLFDRSSAPLKLTFAGELYIETAKRILDLKDQLSQQIDDITNLKKGRVTIGLSPFRSAYIMPKVLPFFHDKFPGIEVVLVEDISINLEKLAMNGTTDVTLMTSPIQQNIFNFEPIMSEEILVVIPPNHPIQKTVNHTTVNDSIRPVIQLKDLRDEPFIMLKKDQQLHKIATTLCEQAGFSPRVILESESIEAAHALVTAGMGITFVPDTLIPSHQTSPYPLYCSVDKSRPTRDLVIAYKKGRYLSVAAREFIANIKAIFSKL</sequence>
<gene>
    <name evidence="6" type="primary">gltC_3</name>
    <name evidence="6" type="ORF">CLMAG_38400</name>
</gene>
<dbReference type="OrthoDB" id="1825944at2"/>
<dbReference type="RefSeq" id="WP_066625965.1">
    <property type="nucleotide sequence ID" value="NZ_FQXL01000059.1"/>
</dbReference>
<keyword evidence="2" id="KW-0805">Transcription regulation</keyword>
<evidence type="ECO:0000256" key="2">
    <source>
        <dbReference type="ARBA" id="ARBA00023015"/>
    </source>
</evidence>
<protein>
    <submittedName>
        <fullName evidence="6">HTH-type transcriptional regulator GltC</fullName>
    </submittedName>
</protein>
<dbReference type="Gene3D" id="1.10.10.10">
    <property type="entry name" value="Winged helix-like DNA-binding domain superfamily/Winged helix DNA-binding domain"/>
    <property type="match status" value="1"/>
</dbReference>
<dbReference type="InterPro" id="IPR036388">
    <property type="entry name" value="WH-like_DNA-bd_sf"/>
</dbReference>
<keyword evidence="7" id="KW-1185">Reference proteome</keyword>
<dbReference type="InterPro" id="IPR005119">
    <property type="entry name" value="LysR_subst-bd"/>
</dbReference>
<dbReference type="GO" id="GO:0005829">
    <property type="term" value="C:cytosol"/>
    <property type="evidence" value="ECO:0007669"/>
    <property type="project" value="TreeGrafter"/>
</dbReference>
<dbReference type="PRINTS" id="PR00039">
    <property type="entry name" value="HTHLYSR"/>
</dbReference>
<feature type="domain" description="HTH lysR-type" evidence="5">
    <location>
        <begin position="1"/>
        <end position="58"/>
    </location>
</feature>
<dbReference type="SUPFAM" id="SSF46785">
    <property type="entry name" value="Winged helix' DNA-binding domain"/>
    <property type="match status" value="1"/>
</dbReference>
<evidence type="ECO:0000313" key="6">
    <source>
        <dbReference type="EMBL" id="KZL90929.1"/>
    </source>
</evidence>
<evidence type="ECO:0000259" key="5">
    <source>
        <dbReference type="PROSITE" id="PS50931"/>
    </source>
</evidence>
<reference evidence="6 7" key="1">
    <citation type="submission" date="2016-04" db="EMBL/GenBank/DDBJ databases">
        <title>Genome sequence of Clostridium magnum DSM 2767.</title>
        <authorList>
            <person name="Poehlein A."/>
            <person name="Uhlig R."/>
            <person name="Fischer R."/>
            <person name="Bahl H."/>
            <person name="Daniel R."/>
        </authorList>
    </citation>
    <scope>NUCLEOTIDE SEQUENCE [LARGE SCALE GENOMIC DNA]</scope>
    <source>
        <strain evidence="6 7">DSM 2767</strain>
    </source>
</reference>
<dbReference type="PROSITE" id="PS50931">
    <property type="entry name" value="HTH_LYSR"/>
    <property type="match status" value="1"/>
</dbReference>
<dbReference type="GO" id="GO:0003677">
    <property type="term" value="F:DNA binding"/>
    <property type="evidence" value="ECO:0007669"/>
    <property type="project" value="UniProtKB-KW"/>
</dbReference>
<proteinExistence type="inferred from homology"/>
<evidence type="ECO:0000256" key="3">
    <source>
        <dbReference type="ARBA" id="ARBA00023125"/>
    </source>
</evidence>
<evidence type="ECO:0000256" key="4">
    <source>
        <dbReference type="ARBA" id="ARBA00023163"/>
    </source>
</evidence>